<dbReference type="AlphaFoldDB" id="A0A8C8HPQ2"/>
<keyword evidence="17" id="KW-1185">Reference proteome</keyword>
<evidence type="ECO:0000256" key="1">
    <source>
        <dbReference type="ARBA" id="ARBA00004251"/>
    </source>
</evidence>
<evidence type="ECO:0000256" key="11">
    <source>
        <dbReference type="ARBA" id="ARBA00022989"/>
    </source>
</evidence>
<dbReference type="GO" id="GO:0046872">
    <property type="term" value="F:metal ion binding"/>
    <property type="evidence" value="ECO:0007669"/>
    <property type="project" value="UniProtKB-KW"/>
</dbReference>
<evidence type="ECO:0000256" key="5">
    <source>
        <dbReference type="ARBA" id="ARBA00022553"/>
    </source>
</evidence>
<evidence type="ECO:0000313" key="17">
    <source>
        <dbReference type="Proteomes" id="UP000694402"/>
    </source>
</evidence>
<dbReference type="GeneTree" id="ENSGT00980000198998"/>
<accession>A0A8C8HPQ2</accession>
<keyword evidence="6 15" id="KW-0812">Transmembrane</keyword>
<dbReference type="Proteomes" id="UP000694402">
    <property type="component" value="Unassembled WGS sequence"/>
</dbReference>
<evidence type="ECO:0000256" key="8">
    <source>
        <dbReference type="ARBA" id="ARBA00022729"/>
    </source>
</evidence>
<dbReference type="GO" id="GO:0005102">
    <property type="term" value="F:signaling receptor binding"/>
    <property type="evidence" value="ECO:0007669"/>
    <property type="project" value="TreeGrafter"/>
</dbReference>
<dbReference type="GO" id="GO:1904151">
    <property type="term" value="P:positive regulation of microglial cell mediated cytotoxicity"/>
    <property type="evidence" value="ECO:0007669"/>
    <property type="project" value="TreeGrafter"/>
</dbReference>
<dbReference type="InterPro" id="IPR026200">
    <property type="entry name" value="Tyrobp"/>
</dbReference>
<dbReference type="GO" id="GO:0032911">
    <property type="term" value="P:negative regulation of transforming growth factor beta1 production"/>
    <property type="evidence" value="ECO:0007669"/>
    <property type="project" value="TreeGrafter"/>
</dbReference>
<evidence type="ECO:0000256" key="15">
    <source>
        <dbReference type="SAM" id="Phobius"/>
    </source>
</evidence>
<dbReference type="GO" id="GO:0005886">
    <property type="term" value="C:plasma membrane"/>
    <property type="evidence" value="ECO:0007669"/>
    <property type="project" value="UniProtKB-SubCell"/>
</dbReference>
<keyword evidence="13" id="KW-1015">Disulfide bond</keyword>
<dbReference type="PANTHER" id="PTHR17554:SF2">
    <property type="entry name" value="TYRO PROTEIN TYROSINE KINASE-BINDING PROTEIN"/>
    <property type="match status" value="1"/>
</dbReference>
<keyword evidence="5" id="KW-0597">Phosphoprotein</keyword>
<dbReference type="GO" id="GO:0030889">
    <property type="term" value="P:negative regulation of B cell proliferation"/>
    <property type="evidence" value="ECO:0007669"/>
    <property type="project" value="TreeGrafter"/>
</dbReference>
<evidence type="ECO:0000256" key="13">
    <source>
        <dbReference type="ARBA" id="ARBA00023157"/>
    </source>
</evidence>
<dbReference type="Gene3D" id="1.10.287.770">
    <property type="entry name" value="YojJ-like"/>
    <property type="match status" value="1"/>
</dbReference>
<dbReference type="PANTHER" id="PTHR17554">
    <property type="entry name" value="TYRO PROTEIN TYROSINE KINASE-BINDING PROTEIN"/>
    <property type="match status" value="1"/>
</dbReference>
<comment type="similarity">
    <text evidence="2">Belongs to the TYROBP family.</text>
</comment>
<protein>
    <recommendedName>
        <fullName evidence="3">TYRO protein tyrosine kinase-binding protein</fullName>
    </recommendedName>
    <alternativeName>
        <fullName evidence="14">DNAX-activation protein 12</fullName>
    </alternativeName>
</protein>
<dbReference type="GO" id="GO:0034241">
    <property type="term" value="P:positive regulation of macrophage fusion"/>
    <property type="evidence" value="ECO:0007669"/>
    <property type="project" value="TreeGrafter"/>
</dbReference>
<reference evidence="16" key="1">
    <citation type="submission" date="2025-08" db="UniProtKB">
        <authorList>
            <consortium name="Ensembl"/>
        </authorList>
    </citation>
    <scope>IDENTIFICATION</scope>
</reference>
<name>A0A8C8HPQ2_ONCTS</name>
<evidence type="ECO:0000256" key="7">
    <source>
        <dbReference type="ARBA" id="ARBA00022723"/>
    </source>
</evidence>
<keyword evidence="8" id="KW-0732">Signal</keyword>
<evidence type="ECO:0000256" key="2">
    <source>
        <dbReference type="ARBA" id="ARBA00009791"/>
    </source>
</evidence>
<keyword evidence="9" id="KW-0106">Calcium</keyword>
<evidence type="ECO:0000256" key="4">
    <source>
        <dbReference type="ARBA" id="ARBA00022475"/>
    </source>
</evidence>
<dbReference type="Ensembl" id="ENSOTST00005073401.2">
    <property type="protein sequence ID" value="ENSOTSP00005067613.2"/>
    <property type="gene ID" value="ENSOTSG00005032180.2"/>
</dbReference>
<keyword evidence="10" id="KW-0391">Immunity</keyword>
<comment type="subcellular location">
    <subcellularLocation>
        <location evidence="1">Cell membrane</location>
        <topology evidence="1">Single-pass type I membrane protein</topology>
    </subcellularLocation>
</comment>
<evidence type="ECO:0000256" key="14">
    <source>
        <dbReference type="ARBA" id="ARBA00031252"/>
    </source>
</evidence>
<evidence type="ECO:0000256" key="6">
    <source>
        <dbReference type="ARBA" id="ARBA00022692"/>
    </source>
</evidence>
<evidence type="ECO:0000256" key="9">
    <source>
        <dbReference type="ARBA" id="ARBA00022837"/>
    </source>
</evidence>
<evidence type="ECO:0000256" key="3">
    <source>
        <dbReference type="ARBA" id="ARBA00022356"/>
    </source>
</evidence>
<evidence type="ECO:0000256" key="12">
    <source>
        <dbReference type="ARBA" id="ARBA00023136"/>
    </source>
</evidence>
<dbReference type="GO" id="GO:0002282">
    <property type="term" value="P:microglial cell activation involved in immune response"/>
    <property type="evidence" value="ECO:0007669"/>
    <property type="project" value="TreeGrafter"/>
</dbReference>
<dbReference type="GO" id="GO:0032816">
    <property type="term" value="P:positive regulation of natural killer cell activation"/>
    <property type="evidence" value="ECO:0007669"/>
    <property type="project" value="TreeGrafter"/>
</dbReference>
<keyword evidence="4" id="KW-1003">Cell membrane</keyword>
<dbReference type="GO" id="GO:0002283">
    <property type="term" value="P:neutrophil activation involved in immune response"/>
    <property type="evidence" value="ECO:0007669"/>
    <property type="project" value="TreeGrafter"/>
</dbReference>
<evidence type="ECO:0000313" key="16">
    <source>
        <dbReference type="Ensembl" id="ENSOTSP00005067613.2"/>
    </source>
</evidence>
<feature type="transmembrane region" description="Helical" evidence="15">
    <location>
        <begin position="121"/>
        <end position="148"/>
    </location>
</feature>
<gene>
    <name evidence="16" type="primary">LOC112244873</name>
</gene>
<organism evidence="16 17">
    <name type="scientific">Oncorhynchus tshawytscha</name>
    <name type="common">Chinook salmon</name>
    <name type="synonym">Salmo tshawytscha</name>
    <dbReference type="NCBI Taxonomy" id="74940"/>
    <lineage>
        <taxon>Eukaryota</taxon>
        <taxon>Metazoa</taxon>
        <taxon>Chordata</taxon>
        <taxon>Craniata</taxon>
        <taxon>Vertebrata</taxon>
        <taxon>Euteleostomi</taxon>
        <taxon>Actinopterygii</taxon>
        <taxon>Neopterygii</taxon>
        <taxon>Teleostei</taxon>
        <taxon>Protacanthopterygii</taxon>
        <taxon>Salmoniformes</taxon>
        <taxon>Salmonidae</taxon>
        <taxon>Salmoninae</taxon>
        <taxon>Oncorhynchus</taxon>
    </lineage>
</organism>
<evidence type="ECO:0000256" key="10">
    <source>
        <dbReference type="ARBA" id="ARBA00022859"/>
    </source>
</evidence>
<keyword evidence="11 15" id="KW-1133">Transmembrane helix</keyword>
<proteinExistence type="inferred from homology"/>
<sequence length="200" mass="21836">MSFDKFGPLLLCARPASGLPRPLARPLPLPPSPPLCTPPLTLTLLRTPSILVEALPQSHWGQITLDKAPGTRSLRPLLSSSLLSRTRLKMGKALCIVAPLKGLFGPAEGEQDCGHCYQMDMGAVVGIIACDIILTLLIALAVFCFATIRKKRSQQESRLEGKGKTITASKRKTVEITESPYQELHGFQSDVYSDLQQFQK</sequence>
<dbReference type="GO" id="GO:0009986">
    <property type="term" value="C:cell surface"/>
    <property type="evidence" value="ECO:0007669"/>
    <property type="project" value="TreeGrafter"/>
</dbReference>
<keyword evidence="7" id="KW-0479">Metal-binding</keyword>
<reference evidence="16" key="2">
    <citation type="submission" date="2025-09" db="UniProtKB">
        <authorList>
            <consortium name="Ensembl"/>
        </authorList>
    </citation>
    <scope>IDENTIFICATION</scope>
</reference>
<keyword evidence="12 15" id="KW-0472">Membrane</keyword>